<accession>A0ABQ9GX11</accession>
<keyword evidence="2" id="KW-1185">Reference proteome</keyword>
<protein>
    <submittedName>
        <fullName evidence="1">Uncharacterized protein</fullName>
    </submittedName>
</protein>
<name>A0ABQ9GX11_9NEOP</name>
<gene>
    <name evidence="1" type="ORF">PR048_021018</name>
</gene>
<evidence type="ECO:0000313" key="2">
    <source>
        <dbReference type="Proteomes" id="UP001159363"/>
    </source>
</evidence>
<comment type="caution">
    <text evidence="1">The sequence shown here is derived from an EMBL/GenBank/DDBJ whole genome shotgun (WGS) entry which is preliminary data.</text>
</comment>
<dbReference type="EMBL" id="JARBHB010000008">
    <property type="protein sequence ID" value="KAJ8876573.1"/>
    <property type="molecule type" value="Genomic_DNA"/>
</dbReference>
<sequence length="149" mass="17187">MKAYKKDIRLDDFWASLLSRTPSAENLRKVVKLLHILSYGNAAQERAFSVNGDILVENLKQDSVVAQRFVYNAVKNAGSLYALDITKQLLFSMRIANARCKRALEDRLTAEEKAASEKREAVMFAKELEIKNKSRFWKLRKNFLPWMSS</sequence>
<organism evidence="1 2">
    <name type="scientific">Dryococelus australis</name>
    <dbReference type="NCBI Taxonomy" id="614101"/>
    <lineage>
        <taxon>Eukaryota</taxon>
        <taxon>Metazoa</taxon>
        <taxon>Ecdysozoa</taxon>
        <taxon>Arthropoda</taxon>
        <taxon>Hexapoda</taxon>
        <taxon>Insecta</taxon>
        <taxon>Pterygota</taxon>
        <taxon>Neoptera</taxon>
        <taxon>Polyneoptera</taxon>
        <taxon>Phasmatodea</taxon>
        <taxon>Verophasmatodea</taxon>
        <taxon>Anareolatae</taxon>
        <taxon>Phasmatidae</taxon>
        <taxon>Eurycanthinae</taxon>
        <taxon>Dryococelus</taxon>
    </lineage>
</organism>
<proteinExistence type="predicted"/>
<reference evidence="1 2" key="1">
    <citation type="submission" date="2023-02" db="EMBL/GenBank/DDBJ databases">
        <title>LHISI_Scaffold_Assembly.</title>
        <authorList>
            <person name="Stuart O.P."/>
            <person name="Cleave R."/>
            <person name="Magrath M.J.L."/>
            <person name="Mikheyev A.S."/>
        </authorList>
    </citation>
    <scope>NUCLEOTIDE SEQUENCE [LARGE SCALE GENOMIC DNA]</scope>
    <source>
        <strain evidence="1">Daus_M_001</strain>
        <tissue evidence="1">Leg muscle</tissue>
    </source>
</reference>
<dbReference type="Proteomes" id="UP001159363">
    <property type="component" value="Chromosome 7"/>
</dbReference>
<evidence type="ECO:0000313" key="1">
    <source>
        <dbReference type="EMBL" id="KAJ8876573.1"/>
    </source>
</evidence>